<dbReference type="Proteomes" id="UP000019484">
    <property type="component" value="Unassembled WGS sequence"/>
</dbReference>
<organism evidence="2 3">
    <name type="scientific">Capronia coronata CBS 617.96</name>
    <dbReference type="NCBI Taxonomy" id="1182541"/>
    <lineage>
        <taxon>Eukaryota</taxon>
        <taxon>Fungi</taxon>
        <taxon>Dikarya</taxon>
        <taxon>Ascomycota</taxon>
        <taxon>Pezizomycotina</taxon>
        <taxon>Eurotiomycetes</taxon>
        <taxon>Chaetothyriomycetidae</taxon>
        <taxon>Chaetothyriales</taxon>
        <taxon>Herpotrichiellaceae</taxon>
        <taxon>Capronia</taxon>
    </lineage>
</organism>
<gene>
    <name evidence="2" type="ORF">A1O1_03356</name>
</gene>
<dbReference type="GeneID" id="19158250"/>
<evidence type="ECO:0000256" key="1">
    <source>
        <dbReference type="SAM" id="MobiDB-lite"/>
    </source>
</evidence>
<dbReference type="SUPFAM" id="SSF48403">
    <property type="entry name" value="Ankyrin repeat"/>
    <property type="match status" value="1"/>
</dbReference>
<dbReference type="InterPro" id="IPR036770">
    <property type="entry name" value="Ankyrin_rpt-contain_sf"/>
</dbReference>
<keyword evidence="3" id="KW-1185">Reference proteome</keyword>
<dbReference type="HOGENOM" id="CLU_590503_0_0_1"/>
<dbReference type="Pfam" id="PF00023">
    <property type="entry name" value="Ank"/>
    <property type="match status" value="1"/>
</dbReference>
<protein>
    <recommendedName>
        <fullName evidence="4">N-acetyltransferase domain-containing protein</fullName>
    </recommendedName>
</protein>
<evidence type="ECO:0000313" key="3">
    <source>
        <dbReference type="Proteomes" id="UP000019484"/>
    </source>
</evidence>
<dbReference type="InterPro" id="IPR016181">
    <property type="entry name" value="Acyl_CoA_acyltransferase"/>
</dbReference>
<dbReference type="OrthoDB" id="508139at2759"/>
<name>W9YBL7_9EURO</name>
<dbReference type="EMBL" id="AMWN01000003">
    <property type="protein sequence ID" value="EXJ90257.1"/>
    <property type="molecule type" value="Genomic_DNA"/>
</dbReference>
<dbReference type="InterPro" id="IPR002110">
    <property type="entry name" value="Ankyrin_rpt"/>
</dbReference>
<accession>W9YBL7</accession>
<sequence>MSALQTPMACKAARHGDGQLVKEEEGQNILQQNSHASGTSQQTNKTPDCFRRSSEQFNIKIRLYDKPRAERNDASALERSLDGSGDLKRRTVPALPSNKGYDLDYVERKYLKHEVFSGYNHGFVETIDVVASSQKRPRETIAFCRARLIRQDRINAKFYQYINLPCEEATLLAFDLFDRYGKFSHDYQHHKIKRGSGFWKNQIDDGDILLIEDVQVQESSRRCGLGRKMVQALLAATHAKTAGGRFVAIVWPDSSKHSRSHEAPQAVVGNKGRAKVFAQEDANTIRWFRHLGFRRIGITVWFGLCGASTTPDQSLALADDYDPPKAPPNDHGWLPESLIQSLKGSIRGEFVTVIKQHFGNAAFDDPRWFATNEDGNTLLHIAARRNCLDAVTWILSQEFGSQMMQMRNWVGDTPLEVLLLALETRRTRMWWRNSIIVTADDFEGYKPKAVKCIAIGRPAARYR</sequence>
<feature type="compositionally biased region" description="Polar residues" evidence="1">
    <location>
        <begin position="28"/>
        <end position="46"/>
    </location>
</feature>
<dbReference type="eggNOG" id="ENOG502SDUB">
    <property type="taxonomic scope" value="Eukaryota"/>
</dbReference>
<evidence type="ECO:0008006" key="4">
    <source>
        <dbReference type="Google" id="ProtNLM"/>
    </source>
</evidence>
<proteinExistence type="predicted"/>
<feature type="region of interest" description="Disordered" evidence="1">
    <location>
        <begin position="1"/>
        <end position="51"/>
    </location>
</feature>
<feature type="compositionally biased region" description="Basic and acidic residues" evidence="1">
    <location>
        <begin position="14"/>
        <end position="25"/>
    </location>
</feature>
<dbReference type="RefSeq" id="XP_007722451.1">
    <property type="nucleotide sequence ID" value="XM_007724261.1"/>
</dbReference>
<dbReference type="STRING" id="1182541.W9YBL7"/>
<dbReference type="Gene3D" id="3.40.630.30">
    <property type="match status" value="1"/>
</dbReference>
<reference evidence="2 3" key="1">
    <citation type="submission" date="2013-03" db="EMBL/GenBank/DDBJ databases">
        <title>The Genome Sequence of Capronia coronata CBS 617.96.</title>
        <authorList>
            <consortium name="The Broad Institute Genomics Platform"/>
            <person name="Cuomo C."/>
            <person name="de Hoog S."/>
            <person name="Gorbushina A."/>
            <person name="Walker B."/>
            <person name="Young S.K."/>
            <person name="Zeng Q."/>
            <person name="Gargeya S."/>
            <person name="Fitzgerald M."/>
            <person name="Haas B."/>
            <person name="Abouelleil A."/>
            <person name="Allen A.W."/>
            <person name="Alvarado L."/>
            <person name="Arachchi H.M."/>
            <person name="Berlin A.M."/>
            <person name="Chapman S.B."/>
            <person name="Gainer-Dewar J."/>
            <person name="Goldberg J."/>
            <person name="Griggs A."/>
            <person name="Gujja S."/>
            <person name="Hansen M."/>
            <person name="Howarth C."/>
            <person name="Imamovic A."/>
            <person name="Ireland A."/>
            <person name="Larimer J."/>
            <person name="McCowan C."/>
            <person name="Murphy C."/>
            <person name="Pearson M."/>
            <person name="Poon T.W."/>
            <person name="Priest M."/>
            <person name="Roberts A."/>
            <person name="Saif S."/>
            <person name="Shea T."/>
            <person name="Sisk P."/>
            <person name="Sykes S."/>
            <person name="Wortman J."/>
            <person name="Nusbaum C."/>
            <person name="Birren B."/>
        </authorList>
    </citation>
    <scope>NUCLEOTIDE SEQUENCE [LARGE SCALE GENOMIC DNA]</scope>
    <source>
        <strain evidence="2 3">CBS 617.96</strain>
    </source>
</reference>
<dbReference type="SUPFAM" id="SSF55729">
    <property type="entry name" value="Acyl-CoA N-acyltransferases (Nat)"/>
    <property type="match status" value="1"/>
</dbReference>
<evidence type="ECO:0000313" key="2">
    <source>
        <dbReference type="EMBL" id="EXJ90257.1"/>
    </source>
</evidence>
<comment type="caution">
    <text evidence="2">The sequence shown here is derived from an EMBL/GenBank/DDBJ whole genome shotgun (WGS) entry which is preliminary data.</text>
</comment>
<dbReference type="AlphaFoldDB" id="W9YBL7"/>
<dbReference type="Gene3D" id="1.25.40.20">
    <property type="entry name" value="Ankyrin repeat-containing domain"/>
    <property type="match status" value="1"/>
</dbReference>